<keyword evidence="4" id="KW-1185">Reference proteome</keyword>
<dbReference type="Pfam" id="PF19029">
    <property type="entry name" value="DUF883_C"/>
    <property type="match status" value="1"/>
</dbReference>
<evidence type="ECO:0000256" key="1">
    <source>
        <dbReference type="SAM" id="MobiDB-lite"/>
    </source>
</evidence>
<organism evidence="3 4">
    <name type="scientific">Rhodohalobacter mucosus</name>
    <dbReference type="NCBI Taxonomy" id="2079485"/>
    <lineage>
        <taxon>Bacteria</taxon>
        <taxon>Pseudomonadati</taxon>
        <taxon>Balneolota</taxon>
        <taxon>Balneolia</taxon>
        <taxon>Balneolales</taxon>
        <taxon>Balneolaceae</taxon>
        <taxon>Rhodohalobacter</taxon>
    </lineage>
</organism>
<comment type="caution">
    <text evidence="3">The sequence shown here is derived from an EMBL/GenBank/DDBJ whole genome shotgun (WGS) entry which is preliminary data.</text>
</comment>
<dbReference type="OrthoDB" id="9963087at2"/>
<dbReference type="InterPro" id="IPR043605">
    <property type="entry name" value="DUF883_C"/>
</dbReference>
<reference evidence="3 4" key="1">
    <citation type="submission" date="2018-05" db="EMBL/GenBank/DDBJ databases">
        <title>Rhodohalobacter halophilus gen. nov., sp. nov., a moderately halophilic member of the family Balneolaceae.</title>
        <authorList>
            <person name="Liu Z.-W."/>
        </authorList>
    </citation>
    <scope>NUCLEOTIDE SEQUENCE [LARGE SCALE GENOMIC DNA]</scope>
    <source>
        <strain evidence="3 4">8A47</strain>
    </source>
</reference>
<gene>
    <name evidence="3" type="ORF">DDZ15_09155</name>
</gene>
<dbReference type="EMBL" id="QGGB01000006">
    <property type="protein sequence ID" value="PWN06672.1"/>
    <property type="molecule type" value="Genomic_DNA"/>
</dbReference>
<evidence type="ECO:0000313" key="3">
    <source>
        <dbReference type="EMBL" id="PWN06672.1"/>
    </source>
</evidence>
<evidence type="ECO:0000259" key="2">
    <source>
        <dbReference type="Pfam" id="PF19029"/>
    </source>
</evidence>
<dbReference type="RefSeq" id="WP_109646786.1">
    <property type="nucleotide sequence ID" value="NZ_QGGB01000006.1"/>
</dbReference>
<dbReference type="Proteomes" id="UP000245533">
    <property type="component" value="Unassembled WGS sequence"/>
</dbReference>
<sequence>MQDVRERKQKLEQEIELLEVDFQRRLSSLKGGMDELKEPTRYIKESPVKSVAIAAGIGFAVGLLKKKRKRSYPGTEQGTSEKESRRSPGITSFIVEELQHLAAQKAMMYLSEIIDRQLSGLKKRPESDQ</sequence>
<protein>
    <recommendedName>
        <fullName evidence="2">DUF883 domain-containing protein</fullName>
    </recommendedName>
</protein>
<dbReference type="AlphaFoldDB" id="A0A316TVW3"/>
<name>A0A316TVW3_9BACT</name>
<proteinExistence type="predicted"/>
<accession>A0A316TVW3</accession>
<feature type="domain" description="DUF883" evidence="2">
    <location>
        <begin position="41"/>
        <end position="64"/>
    </location>
</feature>
<evidence type="ECO:0000313" key="4">
    <source>
        <dbReference type="Proteomes" id="UP000245533"/>
    </source>
</evidence>
<feature type="region of interest" description="Disordered" evidence="1">
    <location>
        <begin position="67"/>
        <end position="89"/>
    </location>
</feature>